<dbReference type="Proteomes" id="UP000327157">
    <property type="component" value="Chromosome 11"/>
</dbReference>
<dbReference type="AlphaFoldDB" id="A0A5N5FZY2"/>
<keyword evidence="2" id="KW-1185">Reference proteome</keyword>
<protein>
    <submittedName>
        <fullName evidence="1">Uncharacterized protein</fullName>
    </submittedName>
</protein>
<comment type="caution">
    <text evidence="1">The sequence shown here is derived from an EMBL/GenBank/DDBJ whole genome shotgun (WGS) entry which is preliminary data.</text>
</comment>
<proteinExistence type="predicted"/>
<reference evidence="2" key="2">
    <citation type="submission" date="2019-10" db="EMBL/GenBank/DDBJ databases">
        <title>A de novo genome assembly of a pear dwarfing rootstock.</title>
        <authorList>
            <person name="Wang F."/>
            <person name="Wang J."/>
            <person name="Li S."/>
            <person name="Zhang Y."/>
            <person name="Fang M."/>
            <person name="Ma L."/>
            <person name="Zhao Y."/>
            <person name="Jiang S."/>
        </authorList>
    </citation>
    <scope>NUCLEOTIDE SEQUENCE [LARGE SCALE GENOMIC DNA]</scope>
</reference>
<dbReference type="EMBL" id="SMOL01000559">
    <property type="protein sequence ID" value="KAB2606712.1"/>
    <property type="molecule type" value="Genomic_DNA"/>
</dbReference>
<sequence>MQSMFNLHGSFGLPLCVSGITHHHLTFSKEMADHDRRREAMRRKRSQARAALHANQEVGFEIRSERVAEEEIKFDDEDLATALHDLCCSYLACTAKAA</sequence>
<gene>
    <name evidence="1" type="ORF">D8674_006429</name>
</gene>
<organism evidence="1 2">
    <name type="scientific">Pyrus ussuriensis x Pyrus communis</name>
    <dbReference type="NCBI Taxonomy" id="2448454"/>
    <lineage>
        <taxon>Eukaryota</taxon>
        <taxon>Viridiplantae</taxon>
        <taxon>Streptophyta</taxon>
        <taxon>Embryophyta</taxon>
        <taxon>Tracheophyta</taxon>
        <taxon>Spermatophyta</taxon>
        <taxon>Magnoliopsida</taxon>
        <taxon>eudicotyledons</taxon>
        <taxon>Gunneridae</taxon>
        <taxon>Pentapetalae</taxon>
        <taxon>rosids</taxon>
        <taxon>fabids</taxon>
        <taxon>Rosales</taxon>
        <taxon>Rosaceae</taxon>
        <taxon>Amygdaloideae</taxon>
        <taxon>Maleae</taxon>
        <taxon>Pyrus</taxon>
    </lineage>
</organism>
<reference evidence="1 2" key="1">
    <citation type="submission" date="2019-09" db="EMBL/GenBank/DDBJ databases">
        <authorList>
            <person name="Ou C."/>
        </authorList>
    </citation>
    <scope>NUCLEOTIDE SEQUENCE [LARGE SCALE GENOMIC DNA]</scope>
    <source>
        <strain evidence="1">S2</strain>
        <tissue evidence="1">Leaf</tissue>
    </source>
</reference>
<reference evidence="1 2" key="3">
    <citation type="submission" date="2019-11" db="EMBL/GenBank/DDBJ databases">
        <title>A de novo genome assembly of a pear dwarfing rootstock.</title>
        <authorList>
            <person name="Wang F."/>
            <person name="Wang J."/>
            <person name="Li S."/>
            <person name="Zhang Y."/>
            <person name="Fang M."/>
            <person name="Ma L."/>
            <person name="Zhao Y."/>
            <person name="Jiang S."/>
        </authorList>
    </citation>
    <scope>NUCLEOTIDE SEQUENCE [LARGE SCALE GENOMIC DNA]</scope>
    <source>
        <strain evidence="1">S2</strain>
        <tissue evidence="1">Leaf</tissue>
    </source>
</reference>
<accession>A0A5N5FZY2</accession>
<evidence type="ECO:0000313" key="1">
    <source>
        <dbReference type="EMBL" id="KAB2606712.1"/>
    </source>
</evidence>
<evidence type="ECO:0000313" key="2">
    <source>
        <dbReference type="Proteomes" id="UP000327157"/>
    </source>
</evidence>
<dbReference type="OrthoDB" id="1886726at2759"/>
<name>A0A5N5FZY2_9ROSA</name>